<keyword evidence="4" id="KW-0472">Membrane</keyword>
<evidence type="ECO:0000256" key="1">
    <source>
        <dbReference type="ARBA" id="ARBA00007664"/>
    </source>
</evidence>
<dbReference type="PANTHER" id="PTHR24276:SF96">
    <property type="entry name" value="PEPTIDASE S1 DOMAIN-CONTAINING PROTEIN"/>
    <property type="match status" value="1"/>
</dbReference>
<name>A0ABQ3XGH6_9ACTN</name>
<feature type="compositionally biased region" description="Polar residues" evidence="3">
    <location>
        <begin position="286"/>
        <end position="295"/>
    </location>
</feature>
<reference evidence="7 8" key="1">
    <citation type="submission" date="2021-01" db="EMBL/GenBank/DDBJ databases">
        <title>Whole genome shotgun sequence of Actinoplanes couchii NBRC 106145.</title>
        <authorList>
            <person name="Komaki H."/>
            <person name="Tamura T."/>
        </authorList>
    </citation>
    <scope>NUCLEOTIDE SEQUENCE [LARGE SCALE GENOMIC DNA]</scope>
    <source>
        <strain evidence="7 8">NBRC 106145</strain>
    </source>
</reference>
<dbReference type="InterPro" id="IPR001314">
    <property type="entry name" value="Peptidase_S1A"/>
</dbReference>
<dbReference type="SMART" id="SM00020">
    <property type="entry name" value="Tryp_SPc"/>
    <property type="match status" value="1"/>
</dbReference>
<evidence type="ECO:0000313" key="7">
    <source>
        <dbReference type="EMBL" id="GID57607.1"/>
    </source>
</evidence>
<dbReference type="PANTHER" id="PTHR24276">
    <property type="entry name" value="POLYSERASE-RELATED"/>
    <property type="match status" value="1"/>
</dbReference>
<feature type="domain" description="Peptidase S1" evidence="6">
    <location>
        <begin position="25"/>
        <end position="251"/>
    </location>
</feature>
<evidence type="ECO:0000259" key="6">
    <source>
        <dbReference type="PROSITE" id="PS50240"/>
    </source>
</evidence>
<dbReference type="Proteomes" id="UP000612282">
    <property type="component" value="Unassembled WGS sequence"/>
</dbReference>
<feature type="transmembrane region" description="Helical" evidence="4">
    <location>
        <begin position="258"/>
        <end position="280"/>
    </location>
</feature>
<evidence type="ECO:0000256" key="3">
    <source>
        <dbReference type="SAM" id="MobiDB-lite"/>
    </source>
</evidence>
<dbReference type="Pfam" id="PF00089">
    <property type="entry name" value="Trypsin"/>
    <property type="match status" value="1"/>
</dbReference>
<evidence type="ECO:0000313" key="8">
    <source>
        <dbReference type="Proteomes" id="UP000612282"/>
    </source>
</evidence>
<dbReference type="PROSITE" id="PS50240">
    <property type="entry name" value="TRYPSIN_DOM"/>
    <property type="match status" value="1"/>
</dbReference>
<organism evidence="7 8">
    <name type="scientific">Actinoplanes couchii</name>
    <dbReference type="NCBI Taxonomy" id="403638"/>
    <lineage>
        <taxon>Bacteria</taxon>
        <taxon>Bacillati</taxon>
        <taxon>Actinomycetota</taxon>
        <taxon>Actinomycetes</taxon>
        <taxon>Micromonosporales</taxon>
        <taxon>Micromonosporaceae</taxon>
        <taxon>Actinoplanes</taxon>
    </lineage>
</organism>
<dbReference type="InterPro" id="IPR018114">
    <property type="entry name" value="TRYPSIN_HIS"/>
</dbReference>
<feature type="region of interest" description="Disordered" evidence="3">
    <location>
        <begin position="286"/>
        <end position="305"/>
    </location>
</feature>
<comment type="caution">
    <text evidence="7">The sequence shown here is derived from an EMBL/GenBank/DDBJ whole genome shotgun (WGS) entry which is preliminary data.</text>
</comment>
<gene>
    <name evidence="7" type="ORF">Aco03nite_060110</name>
</gene>
<protein>
    <submittedName>
        <fullName evidence="7">Esterase</fullName>
    </submittedName>
</protein>
<dbReference type="InterPro" id="IPR050430">
    <property type="entry name" value="Peptidase_S1"/>
</dbReference>
<dbReference type="Gene3D" id="2.40.10.10">
    <property type="entry name" value="Trypsin-like serine proteases"/>
    <property type="match status" value="1"/>
</dbReference>
<comment type="similarity">
    <text evidence="1">Belongs to the peptidase S1 family.</text>
</comment>
<feature type="signal peptide" evidence="5">
    <location>
        <begin position="1"/>
        <end position="24"/>
    </location>
</feature>
<proteinExistence type="inferred from homology"/>
<evidence type="ECO:0000256" key="2">
    <source>
        <dbReference type="ARBA" id="ARBA00023157"/>
    </source>
</evidence>
<accession>A0ABQ3XGH6</accession>
<evidence type="ECO:0000256" key="4">
    <source>
        <dbReference type="SAM" id="Phobius"/>
    </source>
</evidence>
<dbReference type="RefSeq" id="WP_373872643.1">
    <property type="nucleotide sequence ID" value="NZ_BAAAQE010000034.1"/>
</dbReference>
<dbReference type="EMBL" id="BOMG01000074">
    <property type="protein sequence ID" value="GID57607.1"/>
    <property type="molecule type" value="Genomic_DNA"/>
</dbReference>
<keyword evidence="8" id="KW-1185">Reference proteome</keyword>
<keyword evidence="4" id="KW-1133">Transmembrane helix</keyword>
<dbReference type="InterPro" id="IPR009003">
    <property type="entry name" value="Peptidase_S1_PA"/>
</dbReference>
<keyword evidence="5" id="KW-0732">Signal</keyword>
<dbReference type="InterPro" id="IPR043504">
    <property type="entry name" value="Peptidase_S1_PA_chymotrypsin"/>
</dbReference>
<evidence type="ECO:0000256" key="5">
    <source>
        <dbReference type="SAM" id="SignalP"/>
    </source>
</evidence>
<dbReference type="PRINTS" id="PR00722">
    <property type="entry name" value="CHYMOTRYPSIN"/>
</dbReference>
<dbReference type="InterPro" id="IPR001254">
    <property type="entry name" value="Trypsin_dom"/>
</dbReference>
<dbReference type="SUPFAM" id="SSF50494">
    <property type="entry name" value="Trypsin-like serine proteases"/>
    <property type="match status" value="1"/>
</dbReference>
<feature type="chain" id="PRO_5045553895" evidence="5">
    <location>
        <begin position="25"/>
        <end position="305"/>
    </location>
</feature>
<keyword evidence="2" id="KW-1015">Disulfide bond</keyword>
<dbReference type="PROSITE" id="PS00134">
    <property type="entry name" value="TRYPSIN_HIS"/>
    <property type="match status" value="1"/>
</dbReference>
<keyword evidence="4" id="KW-0812">Transmembrane</keyword>
<sequence>MIKNLTVLLAVLVTTLAFPRPAAAIANGEDARDGDYRFSVLLTMTGLPADDGGTRDSSCSGALIAPRWVITAGHCFRDADGRKVSRTVAEKTTAVVGRSDLSGTGGQEAQVVDVHQADDTDVALAELSADITGITPIRLSDTPAVSGETLRLTGFGLVTDASGLVPATRMQTGLFTVNAVGDTLVEASGTAPRPDTSPCPHDSGGPYFRETPGGEPALVAVVSTGPGCPHPGPDFSARVDTLAGWIADTTSDRPGFPFLPLPFLIALPAVALALVALLVWQSTTRRSTARQSGARRSTARLPGRP</sequence>